<reference evidence="1 2" key="1">
    <citation type="journal article" date="2018" name="Front. Microbiol.">
        <title>Genome-Wide Analysis of Corynespora cassiicola Leaf Fall Disease Putative Effectors.</title>
        <authorList>
            <person name="Lopez D."/>
            <person name="Ribeiro S."/>
            <person name="Label P."/>
            <person name="Fumanal B."/>
            <person name="Venisse J.S."/>
            <person name="Kohler A."/>
            <person name="de Oliveira R.R."/>
            <person name="Labutti K."/>
            <person name="Lipzen A."/>
            <person name="Lail K."/>
            <person name="Bauer D."/>
            <person name="Ohm R.A."/>
            <person name="Barry K.W."/>
            <person name="Spatafora J."/>
            <person name="Grigoriev I.V."/>
            <person name="Martin F.M."/>
            <person name="Pujade-Renaud V."/>
        </authorList>
    </citation>
    <scope>NUCLEOTIDE SEQUENCE [LARGE SCALE GENOMIC DNA]</scope>
    <source>
        <strain evidence="1 2">Philippines</strain>
    </source>
</reference>
<dbReference type="STRING" id="1448308.A0A2T2NQL6"/>
<proteinExistence type="predicted"/>
<evidence type="ECO:0008006" key="3">
    <source>
        <dbReference type="Google" id="ProtNLM"/>
    </source>
</evidence>
<gene>
    <name evidence="1" type="ORF">BS50DRAFT_347816</name>
</gene>
<dbReference type="EMBL" id="KZ678134">
    <property type="protein sequence ID" value="PSN67721.1"/>
    <property type="molecule type" value="Genomic_DNA"/>
</dbReference>
<evidence type="ECO:0000313" key="1">
    <source>
        <dbReference type="EMBL" id="PSN67721.1"/>
    </source>
</evidence>
<protein>
    <recommendedName>
        <fullName evidence="3">F-box domain-containing protein</fullName>
    </recommendedName>
</protein>
<accession>A0A2T2NQL6</accession>
<organism evidence="1 2">
    <name type="scientific">Corynespora cassiicola Philippines</name>
    <dbReference type="NCBI Taxonomy" id="1448308"/>
    <lineage>
        <taxon>Eukaryota</taxon>
        <taxon>Fungi</taxon>
        <taxon>Dikarya</taxon>
        <taxon>Ascomycota</taxon>
        <taxon>Pezizomycotina</taxon>
        <taxon>Dothideomycetes</taxon>
        <taxon>Pleosporomycetidae</taxon>
        <taxon>Pleosporales</taxon>
        <taxon>Corynesporascaceae</taxon>
        <taxon>Corynespora</taxon>
    </lineage>
</organism>
<name>A0A2T2NQL6_CORCC</name>
<evidence type="ECO:0000313" key="2">
    <source>
        <dbReference type="Proteomes" id="UP000240883"/>
    </source>
</evidence>
<keyword evidence="2" id="KW-1185">Reference proteome</keyword>
<dbReference type="AlphaFoldDB" id="A0A2T2NQL6"/>
<dbReference type="InterPro" id="IPR032675">
    <property type="entry name" value="LRR_dom_sf"/>
</dbReference>
<dbReference type="OrthoDB" id="5279008at2759"/>
<dbReference type="Proteomes" id="UP000240883">
    <property type="component" value="Unassembled WGS sequence"/>
</dbReference>
<sequence>MSSQVELLPVELLDLVISPLGLLDQASFRLASRQIYAKTLSKFSKVYFSRARTSLSLPSLLRLEGITSRAYLAESVTALDIKLLDQSDYQTLRKISNVGIYPPPKRFPKIPRVDYRNLGAEIKIFDDVLDGASMDRTVALFSRILKRLSSLKTIQLRVRVLPTEAGYKERTPEDLEFHARCFTILLESLVKSGVRLQELRLPKGKPFPMASHFAGISYLTFNMSMARYQSLSDALSSLKSLALCINTQYKENARVPGWENGVSHFISSAASVQDLSLNLDSWSPVGYSAAIMASLSRSTQLSNLRTFKLYGSKVNGQDLLLFLRNHAASLHHVTLAHIDLFDALWRDQLASFKTYLALKSLQLMGIRQGQSPVFFPWRPLRKRDFVTISTKKRSEKRTMQELMDQAIYGYVVGYDALADALALVTNERGSSGS</sequence>
<dbReference type="Gene3D" id="3.80.10.10">
    <property type="entry name" value="Ribonuclease Inhibitor"/>
    <property type="match status" value="1"/>
</dbReference>